<organism evidence="1 2">
    <name type="scientific">Cupriavidus necator (strain ATCC 43291 / DSM 13513 / CCUG 52238 / LMG 8453 / N-1)</name>
    <name type="common">Ralstonia eutropha</name>
    <dbReference type="NCBI Taxonomy" id="1042878"/>
    <lineage>
        <taxon>Bacteria</taxon>
        <taxon>Pseudomonadati</taxon>
        <taxon>Pseudomonadota</taxon>
        <taxon>Betaproteobacteria</taxon>
        <taxon>Burkholderiales</taxon>
        <taxon>Burkholderiaceae</taxon>
        <taxon>Cupriavidus</taxon>
    </lineage>
</organism>
<reference evidence="1 2" key="1">
    <citation type="journal article" date="2011" name="J. Bacteriol.">
        <title>Complete genome sequence of the type strain Cupriavidus necator N-1.</title>
        <authorList>
            <person name="Poehlein A."/>
            <person name="Kusian B."/>
            <person name="Friedrich B."/>
            <person name="Daniel R."/>
            <person name="Bowien B."/>
        </authorList>
    </citation>
    <scope>NUCLEOTIDE SEQUENCE [LARGE SCALE GENOMIC DNA]</scope>
    <source>
        <strain evidence="2">ATCC 43291 / DSM 13513 / CCUG 52238 / LMG 8453 / N-1</strain>
    </source>
</reference>
<evidence type="ECO:0000313" key="1">
    <source>
        <dbReference type="EMBL" id="AEI78630.1"/>
    </source>
</evidence>
<sequence length="118" mass="13955">METGEDVVMNKAEKKILRDVIFYVAHHNKYLWWELKRQILDSGYQIFYPRQGEFDLVAEGALMRLRSHEKQALILEWQKSNVDHSEVTSEQIVLSYVPLIIEEVVKRATTAAYRTTNW</sequence>
<dbReference type="Proteomes" id="UP000006798">
    <property type="component" value="Chromosome 1"/>
</dbReference>
<gene>
    <name evidence="1" type="ordered locus">CNE_1c33260</name>
</gene>
<accession>G0EY17</accession>
<dbReference type="EMBL" id="CP002877">
    <property type="protein sequence ID" value="AEI78630.1"/>
    <property type="molecule type" value="Genomic_DNA"/>
</dbReference>
<evidence type="ECO:0000313" key="2">
    <source>
        <dbReference type="Proteomes" id="UP000006798"/>
    </source>
</evidence>
<name>G0EY17_CUPNN</name>
<dbReference type="AlphaFoldDB" id="G0EY17"/>
<proteinExistence type="predicted"/>
<protein>
    <submittedName>
        <fullName evidence="1">Uncharacterized protein</fullName>
    </submittedName>
</protein>
<dbReference type="KEGG" id="cnc:CNE_1c33260"/>
<dbReference type="HOGENOM" id="CLU_2208704_0_0_4"/>